<reference evidence="1 2" key="1">
    <citation type="submission" date="2023-08" db="EMBL/GenBank/DDBJ databases">
        <title>Functional and genomic diversity of the sorghum phyllosphere microbiome.</title>
        <authorList>
            <person name="Shade A."/>
        </authorList>
    </citation>
    <scope>NUCLEOTIDE SEQUENCE [LARGE SCALE GENOMIC DNA]</scope>
    <source>
        <strain evidence="1 2">SORGH_AS_0335</strain>
    </source>
</reference>
<name>A0ABU1IC68_9BURK</name>
<dbReference type="Proteomes" id="UP001267710">
    <property type="component" value="Unassembled WGS sequence"/>
</dbReference>
<sequence>MALLGIAFFAAMYFAGVWAMTCASALKMLRRQVDPALPGAQLELDFDGAR</sequence>
<evidence type="ECO:0000313" key="2">
    <source>
        <dbReference type="Proteomes" id="UP001267710"/>
    </source>
</evidence>
<accession>A0ABU1IC68</accession>
<organism evidence="1 2">
    <name type="scientific">Paracidovorax wautersii</name>
    <dbReference type="NCBI Taxonomy" id="1177982"/>
    <lineage>
        <taxon>Bacteria</taxon>
        <taxon>Pseudomonadati</taxon>
        <taxon>Pseudomonadota</taxon>
        <taxon>Betaproteobacteria</taxon>
        <taxon>Burkholderiales</taxon>
        <taxon>Comamonadaceae</taxon>
        <taxon>Paracidovorax</taxon>
    </lineage>
</organism>
<proteinExistence type="predicted"/>
<protein>
    <submittedName>
        <fullName evidence="1">Uncharacterized protein</fullName>
    </submittedName>
</protein>
<comment type="caution">
    <text evidence="1">The sequence shown here is derived from an EMBL/GenBank/DDBJ whole genome shotgun (WGS) entry which is preliminary data.</text>
</comment>
<dbReference type="EMBL" id="JAVIZX010000001">
    <property type="protein sequence ID" value="MDR6213879.1"/>
    <property type="molecule type" value="Genomic_DNA"/>
</dbReference>
<keyword evidence="2" id="KW-1185">Reference proteome</keyword>
<evidence type="ECO:0000313" key="1">
    <source>
        <dbReference type="EMBL" id="MDR6213879.1"/>
    </source>
</evidence>
<gene>
    <name evidence="1" type="ORF">QE399_001568</name>
</gene>